<keyword evidence="3" id="KW-0813">Transport</keyword>
<evidence type="ECO:0000256" key="3">
    <source>
        <dbReference type="ARBA" id="ARBA00022448"/>
    </source>
</evidence>
<evidence type="ECO:0000256" key="10">
    <source>
        <dbReference type="SAM" id="MobiDB-lite"/>
    </source>
</evidence>
<dbReference type="SUPFAM" id="SSF53448">
    <property type="entry name" value="Nucleotide-diphospho-sugar transferases"/>
    <property type="match status" value="1"/>
</dbReference>
<evidence type="ECO:0000256" key="9">
    <source>
        <dbReference type="ARBA" id="ARBA00023136"/>
    </source>
</evidence>
<keyword evidence="4" id="KW-0812">Transmembrane</keyword>
<comment type="similarity">
    <text evidence="2">Belongs to the CorA metal ion transporter (MIT) (TC 1.A.35) family.</text>
</comment>
<dbReference type="InterPro" id="IPR039204">
    <property type="entry name" value="MRS2-like"/>
</dbReference>
<keyword evidence="8" id="KW-0406">Ion transport</keyword>
<dbReference type="CDD" id="cd12823">
    <property type="entry name" value="Mrs2_Mfm1p-like"/>
    <property type="match status" value="1"/>
</dbReference>
<dbReference type="GO" id="GO:0015095">
    <property type="term" value="F:magnesium ion transmembrane transporter activity"/>
    <property type="evidence" value="ECO:0007669"/>
    <property type="project" value="TreeGrafter"/>
</dbReference>
<organism evidence="12">
    <name type="scientific">Metarhizium acridum (strain CQMa 102)</name>
    <dbReference type="NCBI Taxonomy" id="655827"/>
    <lineage>
        <taxon>Eukaryota</taxon>
        <taxon>Fungi</taxon>
        <taxon>Dikarya</taxon>
        <taxon>Ascomycota</taxon>
        <taxon>Pezizomycotina</taxon>
        <taxon>Sordariomycetes</taxon>
        <taxon>Hypocreomycetidae</taxon>
        <taxon>Hypocreales</taxon>
        <taxon>Clavicipitaceae</taxon>
        <taxon>Metarhizium</taxon>
    </lineage>
</organism>
<evidence type="ECO:0000256" key="4">
    <source>
        <dbReference type="ARBA" id="ARBA00022692"/>
    </source>
</evidence>
<evidence type="ECO:0000256" key="6">
    <source>
        <dbReference type="ARBA" id="ARBA00022946"/>
    </source>
</evidence>
<dbReference type="GO" id="GO:0005743">
    <property type="term" value="C:mitochondrial inner membrane"/>
    <property type="evidence" value="ECO:0007669"/>
    <property type="project" value="TreeGrafter"/>
</dbReference>
<dbReference type="Gene3D" id="1.20.58.340">
    <property type="entry name" value="Magnesium transport protein CorA, transmembrane region"/>
    <property type="match status" value="1"/>
</dbReference>
<dbReference type="GO" id="GO:0045016">
    <property type="term" value="P:mitochondrial magnesium ion transmembrane transport"/>
    <property type="evidence" value="ECO:0007669"/>
    <property type="project" value="TreeGrafter"/>
</dbReference>
<keyword evidence="6" id="KW-0809">Transit peptide</keyword>
<proteinExistence type="inferred from homology"/>
<gene>
    <name evidence="11" type="ORF">MAC_02028</name>
</gene>
<dbReference type="Pfam" id="PF22099">
    <property type="entry name" value="MRS2-like"/>
    <property type="match status" value="1"/>
</dbReference>
<sequence length="778" mass="87841">MDVTINIDAIGQGCLFIKQNLFRSRSRMWIQVNASRALEFSQVHVAQILSSMRGGTRLFPPNYVRRNDRGNCFLIRLPRTGPFHAKANGAERPRSSSTLQRWLSQPQDAGGQKRSSRSSMLHCQSHQPRKTGLVPQLRCTEFGPKGQVLVANGRLKKSELVTRYGLLPRDMRKIDTSNLPHVDIRPAVILLNLLYLKVLIKRDGVLLFDMDGTRTSSVQASFVEDLQIRMRPDRTDGVAPPPYEFEVLDAVLNAVVVELRNELESVRTPVVSLLAELEDNIDRQKLRTLLNLSKQASAFEHKAKLVRAVLDDILESNDSLAALYLTDNAKNVHGPEDLSEVESMLESYYAICDEIAQDAQSLTSMIKNTDDIYKPELAHAAAFEVHLLYTGPGNRHICGFILRNEHPECAYRSGFGLRGGFSRDREKPWEIAEAAIHNKWCLETVSSTITTEHDDQSWSLMQRLSKLSSHHGALLSFSASWTSISTMLVFCSRPKFHIQLLLLTPSAYDAYVFYANSDNYACSVLVNAHILQHLMGTRHRIFAIISDGVSRAMQDALAAENITMVKETPLPLEANSVSYYEGCLLKLAAFKLHEYDSSIRRLLVPDADQLILRNLDKIFDAQMTDFMAPTAYWISNDTITSTCMLIQPGKPVWDRVKTAATSIKSDKYDMDLINDLFAERGDRLSERYVTLNSHWEDWNIPLWMGPGSSNGTATDQQLRVLYDQAAIIHFTAAGKPWMHDTQALREQKPDAHPLMVEQWARWRSLALQNCPPGILDHV</sequence>
<feature type="compositionally biased region" description="Polar residues" evidence="10">
    <location>
        <begin position="95"/>
        <end position="107"/>
    </location>
</feature>
<dbReference type="InterPro" id="IPR029044">
    <property type="entry name" value="Nucleotide-diphossugar_trans"/>
</dbReference>
<keyword evidence="12" id="KW-1185">Reference proteome</keyword>
<dbReference type="Gene3D" id="3.90.550.10">
    <property type="entry name" value="Spore Coat Polysaccharide Biosynthesis Protein SpsA, Chain A"/>
    <property type="match status" value="1"/>
</dbReference>
<evidence type="ECO:0000256" key="5">
    <source>
        <dbReference type="ARBA" id="ARBA00022842"/>
    </source>
</evidence>
<feature type="compositionally biased region" description="Polar residues" evidence="10">
    <location>
        <begin position="117"/>
        <end position="126"/>
    </location>
</feature>
<evidence type="ECO:0000256" key="1">
    <source>
        <dbReference type="ARBA" id="ARBA00004141"/>
    </source>
</evidence>
<dbReference type="OrthoDB" id="2014201at2759"/>
<evidence type="ECO:0000313" key="11">
    <source>
        <dbReference type="EMBL" id="EFY92080.1"/>
    </source>
</evidence>
<comment type="subcellular location">
    <subcellularLocation>
        <location evidence="1">Membrane</location>
        <topology evidence="1">Multi-pass membrane protein</topology>
    </subcellularLocation>
</comment>
<dbReference type="EMBL" id="GL698478">
    <property type="protein sequence ID" value="EFY92080.1"/>
    <property type="molecule type" value="Genomic_DNA"/>
</dbReference>
<evidence type="ECO:0000256" key="7">
    <source>
        <dbReference type="ARBA" id="ARBA00022989"/>
    </source>
</evidence>
<evidence type="ECO:0000256" key="8">
    <source>
        <dbReference type="ARBA" id="ARBA00023065"/>
    </source>
</evidence>
<dbReference type="eggNOG" id="KOG2662">
    <property type="taxonomic scope" value="Eukaryota"/>
</dbReference>
<dbReference type="AlphaFoldDB" id="E9DWN0"/>
<protein>
    <submittedName>
        <fullName evidence="11">Inner membrane magnesium transporter MRS2</fullName>
    </submittedName>
</protein>
<keyword evidence="9" id="KW-0472">Membrane</keyword>
<accession>E9DWN0</accession>
<evidence type="ECO:0000313" key="12">
    <source>
        <dbReference type="Proteomes" id="UP000002499"/>
    </source>
</evidence>
<dbReference type="Proteomes" id="UP000002499">
    <property type="component" value="Unassembled WGS sequence"/>
</dbReference>
<dbReference type="HOGENOM" id="CLU_359833_0_0_1"/>
<dbReference type="PANTHER" id="PTHR13890:SF0">
    <property type="entry name" value="MAGNESIUM TRANSPORTER MRS2 HOMOLOG, MITOCHONDRIAL"/>
    <property type="match status" value="1"/>
</dbReference>
<evidence type="ECO:0000256" key="2">
    <source>
        <dbReference type="ARBA" id="ARBA00009765"/>
    </source>
</evidence>
<reference evidence="11 12" key="1">
    <citation type="journal article" date="2011" name="PLoS Genet.">
        <title>Genome sequencing and comparative transcriptomics of the model entomopathogenic fungi Metarhizium anisopliae and M. acridum.</title>
        <authorList>
            <person name="Gao Q."/>
            <person name="Jin K."/>
            <person name="Ying S.H."/>
            <person name="Zhang Y."/>
            <person name="Xiao G."/>
            <person name="Shang Y."/>
            <person name="Duan Z."/>
            <person name="Hu X."/>
            <person name="Xie X.Q."/>
            <person name="Zhou G."/>
            <person name="Peng G."/>
            <person name="Luo Z."/>
            <person name="Huang W."/>
            <person name="Wang B."/>
            <person name="Fang W."/>
            <person name="Wang S."/>
            <person name="Zhong Y."/>
            <person name="Ma L.J."/>
            <person name="St Leger R.J."/>
            <person name="Zhao G.P."/>
            <person name="Pei Y."/>
            <person name="Feng M.G."/>
            <person name="Xia Y."/>
            <person name="Wang C."/>
        </authorList>
    </citation>
    <scope>NUCLEOTIDE SEQUENCE [LARGE SCALE GENOMIC DNA]</scope>
    <source>
        <strain evidence="11 12">CQMa 102</strain>
    </source>
</reference>
<keyword evidence="7" id="KW-1133">Transmembrane helix</keyword>
<dbReference type="Gene3D" id="2.40.128.330">
    <property type="match status" value="1"/>
</dbReference>
<dbReference type="PANTHER" id="PTHR13890">
    <property type="entry name" value="RNA SPLICING PROTEIN MRS2, MITOCHONDRIAL"/>
    <property type="match status" value="1"/>
</dbReference>
<name>E9DWN0_METAQ</name>
<keyword evidence="5" id="KW-0460">Magnesium</keyword>
<dbReference type="InParanoid" id="E9DWN0"/>
<feature type="region of interest" description="Disordered" evidence="10">
    <location>
        <begin position="84"/>
        <end position="127"/>
    </location>
</feature>